<dbReference type="HOGENOM" id="CLU_1592379_0_0_4"/>
<evidence type="ECO:0000313" key="2">
    <source>
        <dbReference type="Proteomes" id="UP000003009"/>
    </source>
</evidence>
<keyword evidence="2" id="KW-1185">Reference proteome</keyword>
<dbReference type="EMBL" id="ACJW02000011">
    <property type="protein sequence ID" value="EEP66517.1"/>
    <property type="molecule type" value="Genomic_DNA"/>
</dbReference>
<dbReference type="STRING" id="629741.GCWU000324_03216"/>
<sequence>MENLPPPYPSRKNGWILPFKDKILMLRSKGYPFYQIAEILQPEAQKQGRKVSASIVSYWVTTWRQQEKKAEAKNPTPTPQLGEYGYNPFFADWLIGECQNLHRFGDFDENGAYFIQIDDLLDAYRKHPEIEKNGWDYQEIPTILERWASHRMAWDGLDFLKKHEKNG</sequence>
<dbReference type="RefSeq" id="WP_003799057.1">
    <property type="nucleotide sequence ID" value="NZ_GG665874.1"/>
</dbReference>
<accession>C4GNC7</accession>
<organism evidence="1 2">
    <name type="scientific">Kingella oralis ATCC 51147</name>
    <dbReference type="NCBI Taxonomy" id="629741"/>
    <lineage>
        <taxon>Bacteria</taxon>
        <taxon>Pseudomonadati</taxon>
        <taxon>Pseudomonadota</taxon>
        <taxon>Betaproteobacteria</taxon>
        <taxon>Neisseriales</taxon>
        <taxon>Neisseriaceae</taxon>
        <taxon>Kingella</taxon>
    </lineage>
</organism>
<proteinExistence type="predicted"/>
<comment type="caution">
    <text evidence="1">The sequence shown here is derived from an EMBL/GenBank/DDBJ whole genome shotgun (WGS) entry which is preliminary data.</text>
</comment>
<gene>
    <name evidence="1" type="ORF">GCWU000324_03216</name>
</gene>
<evidence type="ECO:0000313" key="1">
    <source>
        <dbReference type="EMBL" id="EEP66517.1"/>
    </source>
</evidence>
<dbReference type="Proteomes" id="UP000003009">
    <property type="component" value="Unassembled WGS sequence"/>
</dbReference>
<dbReference type="GeneID" id="84905360"/>
<protein>
    <submittedName>
        <fullName evidence="1">Uncharacterized protein</fullName>
    </submittedName>
</protein>
<name>C4GNC7_9NEIS</name>
<dbReference type="AlphaFoldDB" id="C4GNC7"/>
<reference evidence="1" key="1">
    <citation type="submission" date="2009-04" db="EMBL/GenBank/DDBJ databases">
        <authorList>
            <person name="Weinstock G."/>
            <person name="Sodergren E."/>
            <person name="Clifton S."/>
            <person name="Fulton L."/>
            <person name="Fulton B."/>
            <person name="Courtney L."/>
            <person name="Fronick C."/>
            <person name="Harrison M."/>
            <person name="Strong C."/>
            <person name="Farmer C."/>
            <person name="Delahaunty K."/>
            <person name="Markovic C."/>
            <person name="Hall O."/>
            <person name="Minx P."/>
            <person name="Tomlinson C."/>
            <person name="Mitreva M."/>
            <person name="Nelson J."/>
            <person name="Hou S."/>
            <person name="Wollam A."/>
            <person name="Pepin K.H."/>
            <person name="Johnson M."/>
            <person name="Bhonagiri V."/>
            <person name="Nash W.E."/>
            <person name="Warren W."/>
            <person name="Chinwalla A."/>
            <person name="Mardis E.R."/>
            <person name="Wilson R.K."/>
        </authorList>
    </citation>
    <scope>NUCLEOTIDE SEQUENCE [LARGE SCALE GENOMIC DNA]</scope>
    <source>
        <strain evidence="1">ATCC 51147</strain>
    </source>
</reference>